<keyword evidence="3" id="KW-1185">Reference proteome</keyword>
<name>A0ABQ7G0A2_DUNSA</name>
<evidence type="ECO:0000313" key="3">
    <source>
        <dbReference type="Proteomes" id="UP000815325"/>
    </source>
</evidence>
<accession>A0ABQ7G0A2</accession>
<evidence type="ECO:0000313" key="2">
    <source>
        <dbReference type="EMBL" id="KAF5828028.1"/>
    </source>
</evidence>
<reference evidence="2" key="1">
    <citation type="submission" date="2017-08" db="EMBL/GenBank/DDBJ databases">
        <authorList>
            <person name="Polle J.E."/>
            <person name="Barry K."/>
            <person name="Cushman J."/>
            <person name="Schmutz J."/>
            <person name="Tran D."/>
            <person name="Hathwaick L.T."/>
            <person name="Yim W.C."/>
            <person name="Jenkins J."/>
            <person name="Mckie-Krisberg Z.M."/>
            <person name="Prochnik S."/>
            <person name="Lindquist E."/>
            <person name="Dockter R.B."/>
            <person name="Adam C."/>
            <person name="Molina H."/>
            <person name="Bunkerborg J."/>
            <person name="Jin E."/>
            <person name="Buchheim M."/>
            <person name="Magnuson J."/>
        </authorList>
    </citation>
    <scope>NUCLEOTIDE SEQUENCE</scope>
    <source>
        <strain evidence="2">CCAP 19/18</strain>
    </source>
</reference>
<dbReference type="PROSITE" id="PS51275">
    <property type="entry name" value="PEPTIDASE_C26_GGH"/>
    <property type="match status" value="1"/>
</dbReference>
<gene>
    <name evidence="2" type="ORF">DUNSADRAFT_18347</name>
</gene>
<sequence length="262" mass="29234">MLHTLASNMTTKSLLTDTKAAPHATNMKFWNKAARQSNLFGDLPDHLQNAMESTYILFQDHKSGLSPAIYNKYPILSSWYRILSTSKDAEGDLVTSIEGVRYPFFGTQWHPEFPPFEFFLDAIPHSNEAIQVSHHTARALVGAARRSSHRPQSKEQELELVSLMSGARSDITNEKSASMTYFSDPRVQLNIFHDDIKEGSQRRLLQDNEPATKADVEAVESKVGELRGLFGLYGLYGIFAVYGVLYEIKRIVSAYGGAASGV</sequence>
<dbReference type="EMBL" id="MU070376">
    <property type="protein sequence ID" value="KAF5828028.1"/>
    <property type="molecule type" value="Genomic_DNA"/>
</dbReference>
<comment type="caution">
    <text evidence="1">Lacks conserved residue(s) required for the propagation of feature annotation.</text>
</comment>
<proteinExistence type="predicted"/>
<dbReference type="PANTHER" id="PTHR11315">
    <property type="entry name" value="PROTEASE FAMILY C26 GAMMA-GLUTAMYL HYDROLASE"/>
    <property type="match status" value="1"/>
</dbReference>
<dbReference type="Gene3D" id="3.40.50.880">
    <property type="match status" value="1"/>
</dbReference>
<organism evidence="2 3">
    <name type="scientific">Dunaliella salina</name>
    <name type="common">Green alga</name>
    <name type="synonym">Protococcus salinus</name>
    <dbReference type="NCBI Taxonomy" id="3046"/>
    <lineage>
        <taxon>Eukaryota</taxon>
        <taxon>Viridiplantae</taxon>
        <taxon>Chlorophyta</taxon>
        <taxon>core chlorophytes</taxon>
        <taxon>Chlorophyceae</taxon>
        <taxon>CS clade</taxon>
        <taxon>Chlamydomonadales</taxon>
        <taxon>Dunaliellaceae</taxon>
        <taxon>Dunaliella</taxon>
    </lineage>
</organism>
<dbReference type="InterPro" id="IPR015527">
    <property type="entry name" value="Pept_C26_g-glut_hydrolase"/>
</dbReference>
<evidence type="ECO:0000256" key="1">
    <source>
        <dbReference type="PROSITE-ProRule" id="PRU00607"/>
    </source>
</evidence>
<dbReference type="SUPFAM" id="SSF52317">
    <property type="entry name" value="Class I glutamine amidotransferase-like"/>
    <property type="match status" value="1"/>
</dbReference>
<dbReference type="InterPro" id="IPR029062">
    <property type="entry name" value="Class_I_gatase-like"/>
</dbReference>
<protein>
    <recommendedName>
        <fullName evidence="4">Folate gamma-glutamyl hydrolase</fullName>
    </recommendedName>
</protein>
<dbReference type="PANTHER" id="PTHR11315:SF0">
    <property type="entry name" value="FOLATE GAMMA-GLUTAMYL HYDROLASE"/>
    <property type="match status" value="1"/>
</dbReference>
<comment type="caution">
    <text evidence="2">The sequence shown here is derived from an EMBL/GenBank/DDBJ whole genome shotgun (WGS) entry which is preliminary data.</text>
</comment>
<evidence type="ECO:0008006" key="4">
    <source>
        <dbReference type="Google" id="ProtNLM"/>
    </source>
</evidence>
<dbReference type="Proteomes" id="UP000815325">
    <property type="component" value="Unassembled WGS sequence"/>
</dbReference>